<evidence type="ECO:0000259" key="1">
    <source>
        <dbReference type="PROSITE" id="PS50112"/>
    </source>
</evidence>
<dbReference type="Pfam" id="PF00989">
    <property type="entry name" value="PAS"/>
    <property type="match status" value="1"/>
</dbReference>
<feature type="non-terminal residue" evidence="2">
    <location>
        <position position="62"/>
    </location>
</feature>
<dbReference type="OrthoDB" id="9812260at2"/>
<evidence type="ECO:0000313" key="3">
    <source>
        <dbReference type="Proteomes" id="UP000243900"/>
    </source>
</evidence>
<organism evidence="2 3">
    <name type="scientific">Amnimonas aquatica</name>
    <dbReference type="NCBI Taxonomy" id="2094561"/>
    <lineage>
        <taxon>Bacteria</taxon>
        <taxon>Pseudomonadati</taxon>
        <taxon>Pseudomonadota</taxon>
        <taxon>Gammaproteobacteria</taxon>
        <taxon>Moraxellales</taxon>
        <taxon>Moraxellaceae</taxon>
        <taxon>Amnimonas</taxon>
    </lineage>
</organism>
<dbReference type="GO" id="GO:0006355">
    <property type="term" value="P:regulation of DNA-templated transcription"/>
    <property type="evidence" value="ECO:0007669"/>
    <property type="project" value="InterPro"/>
</dbReference>
<comment type="caution">
    <text evidence="2">The sequence shown here is derived from an EMBL/GenBank/DDBJ whole genome shotgun (WGS) entry which is preliminary data.</text>
</comment>
<dbReference type="RefSeq" id="WP_158249306.1">
    <property type="nucleotide sequence ID" value="NZ_PTQZ01000218.1"/>
</dbReference>
<accession>A0A2P6AR52</accession>
<feature type="domain" description="PAS" evidence="1">
    <location>
        <begin position="8"/>
        <end position="62"/>
    </location>
</feature>
<dbReference type="CDD" id="cd00130">
    <property type="entry name" value="PAS"/>
    <property type="match status" value="1"/>
</dbReference>
<dbReference type="SUPFAM" id="SSF55785">
    <property type="entry name" value="PYP-like sensor domain (PAS domain)"/>
    <property type="match status" value="1"/>
</dbReference>
<dbReference type="InterPro" id="IPR013767">
    <property type="entry name" value="PAS_fold"/>
</dbReference>
<protein>
    <recommendedName>
        <fullName evidence="1">PAS domain-containing protein</fullName>
    </recommendedName>
</protein>
<dbReference type="PROSITE" id="PS50112">
    <property type="entry name" value="PAS"/>
    <property type="match status" value="1"/>
</dbReference>
<dbReference type="InterPro" id="IPR035965">
    <property type="entry name" value="PAS-like_dom_sf"/>
</dbReference>
<dbReference type="InterPro" id="IPR000014">
    <property type="entry name" value="PAS"/>
</dbReference>
<dbReference type="AlphaFoldDB" id="A0A2P6AR52"/>
<dbReference type="NCBIfam" id="TIGR00229">
    <property type="entry name" value="sensory_box"/>
    <property type="match status" value="1"/>
</dbReference>
<name>A0A2P6AR52_9GAMM</name>
<reference evidence="3" key="1">
    <citation type="submission" date="2018-02" db="EMBL/GenBank/DDBJ databases">
        <title>Genome sequencing of Solimonas sp. HR-BB.</title>
        <authorList>
            <person name="Lee Y."/>
            <person name="Jeon C.O."/>
        </authorList>
    </citation>
    <scope>NUCLEOTIDE SEQUENCE [LARGE SCALE GENOMIC DNA]</scope>
    <source>
        <strain evidence="3">HR-E</strain>
    </source>
</reference>
<proteinExistence type="predicted"/>
<sequence>MTQPRTLAEPDYRDLIEAAGDIIYTLDLDGRFTYVNAASIRLMGRPAEALIGQHFDSVLAPH</sequence>
<gene>
    <name evidence="2" type="ORF">C5O18_08125</name>
</gene>
<dbReference type="EMBL" id="PTQZ01000218">
    <property type="protein sequence ID" value="PQA35473.1"/>
    <property type="molecule type" value="Genomic_DNA"/>
</dbReference>
<evidence type="ECO:0000313" key="2">
    <source>
        <dbReference type="EMBL" id="PQA35473.1"/>
    </source>
</evidence>
<dbReference type="Gene3D" id="3.30.450.20">
    <property type="entry name" value="PAS domain"/>
    <property type="match status" value="1"/>
</dbReference>
<keyword evidence="3" id="KW-1185">Reference proteome</keyword>
<dbReference type="Proteomes" id="UP000243900">
    <property type="component" value="Unassembled WGS sequence"/>
</dbReference>